<proteinExistence type="predicted"/>
<gene>
    <name evidence="1" type="ORF">TorRG33x02_084570</name>
</gene>
<evidence type="ECO:0000313" key="2">
    <source>
        <dbReference type="Proteomes" id="UP000237000"/>
    </source>
</evidence>
<reference evidence="2" key="1">
    <citation type="submission" date="2016-06" db="EMBL/GenBank/DDBJ databases">
        <title>Parallel loss of symbiosis genes in relatives of nitrogen-fixing non-legume Parasponia.</title>
        <authorList>
            <person name="Van Velzen R."/>
            <person name="Holmer R."/>
            <person name="Bu F."/>
            <person name="Rutten L."/>
            <person name="Van Zeijl A."/>
            <person name="Liu W."/>
            <person name="Santuari L."/>
            <person name="Cao Q."/>
            <person name="Sharma T."/>
            <person name="Shen D."/>
            <person name="Roswanjaya Y."/>
            <person name="Wardhani T."/>
            <person name="Kalhor M.S."/>
            <person name="Jansen J."/>
            <person name="Van den Hoogen J."/>
            <person name="Gungor B."/>
            <person name="Hartog M."/>
            <person name="Hontelez J."/>
            <person name="Verver J."/>
            <person name="Yang W.-C."/>
            <person name="Schijlen E."/>
            <person name="Repin R."/>
            <person name="Schilthuizen M."/>
            <person name="Schranz E."/>
            <person name="Heidstra R."/>
            <person name="Miyata K."/>
            <person name="Fedorova E."/>
            <person name="Kohlen W."/>
            <person name="Bisseling T."/>
            <person name="Smit S."/>
            <person name="Geurts R."/>
        </authorList>
    </citation>
    <scope>NUCLEOTIDE SEQUENCE [LARGE SCALE GENOMIC DNA]</scope>
    <source>
        <strain evidence="2">cv. RG33-2</strain>
    </source>
</reference>
<sequence length="99" mass="11958">MFSRWMLILLVRRMAFFRRLVMMLASNRKMDLWRISLHLSILMPQQFCMTLWYYFAIGHSRGVLELLALFTMHLSPSKISRFSRISPNYECLYSISHIH</sequence>
<keyword evidence="2" id="KW-1185">Reference proteome</keyword>
<dbReference type="Proteomes" id="UP000237000">
    <property type="component" value="Unassembled WGS sequence"/>
</dbReference>
<organism evidence="1 2">
    <name type="scientific">Trema orientale</name>
    <name type="common">Charcoal tree</name>
    <name type="synonym">Celtis orientalis</name>
    <dbReference type="NCBI Taxonomy" id="63057"/>
    <lineage>
        <taxon>Eukaryota</taxon>
        <taxon>Viridiplantae</taxon>
        <taxon>Streptophyta</taxon>
        <taxon>Embryophyta</taxon>
        <taxon>Tracheophyta</taxon>
        <taxon>Spermatophyta</taxon>
        <taxon>Magnoliopsida</taxon>
        <taxon>eudicotyledons</taxon>
        <taxon>Gunneridae</taxon>
        <taxon>Pentapetalae</taxon>
        <taxon>rosids</taxon>
        <taxon>fabids</taxon>
        <taxon>Rosales</taxon>
        <taxon>Cannabaceae</taxon>
        <taxon>Trema</taxon>
    </lineage>
</organism>
<name>A0A2P5FCW5_TREOI</name>
<dbReference type="AlphaFoldDB" id="A0A2P5FCW5"/>
<comment type="caution">
    <text evidence="1">The sequence shown here is derived from an EMBL/GenBank/DDBJ whole genome shotgun (WGS) entry which is preliminary data.</text>
</comment>
<dbReference type="EMBL" id="JXTC01000043">
    <property type="protein sequence ID" value="PON95628.1"/>
    <property type="molecule type" value="Genomic_DNA"/>
</dbReference>
<evidence type="ECO:0000313" key="1">
    <source>
        <dbReference type="EMBL" id="PON95628.1"/>
    </source>
</evidence>
<protein>
    <submittedName>
        <fullName evidence="1">Uncharacterized protein</fullName>
    </submittedName>
</protein>
<dbReference type="InParanoid" id="A0A2P5FCW5"/>
<accession>A0A2P5FCW5</accession>